<dbReference type="PANTHER" id="PTHR37317">
    <property type="entry name" value="BLR8090 PROTEIN"/>
    <property type="match status" value="1"/>
</dbReference>
<dbReference type="PANTHER" id="PTHR37317:SF1">
    <property type="entry name" value="ZINC-RIBBON DOMAIN-CONTAINING PROTEIN-RELATED"/>
    <property type="match status" value="1"/>
</dbReference>
<keyword evidence="3" id="KW-1185">Reference proteome</keyword>
<feature type="domain" description="Treble clef zinc finger" evidence="1">
    <location>
        <begin position="1"/>
        <end position="37"/>
    </location>
</feature>
<evidence type="ECO:0000259" key="1">
    <source>
        <dbReference type="Pfam" id="PF14311"/>
    </source>
</evidence>
<dbReference type="Proteomes" id="UP000013981">
    <property type="component" value="Unassembled WGS sequence"/>
</dbReference>
<protein>
    <recommendedName>
        <fullName evidence="1">Treble clef zinc finger domain-containing protein</fullName>
    </recommendedName>
</protein>
<dbReference type="AlphaFoldDB" id="R8W5H9"/>
<dbReference type="EMBL" id="AQOB01000002">
    <property type="protein sequence ID" value="EOQ40128.1"/>
    <property type="molecule type" value="Genomic_DNA"/>
</dbReference>
<dbReference type="PATRIC" id="fig|1203606.4.peg.791"/>
<gene>
    <name evidence="2" type="ORF">HMPREF1526_00826</name>
</gene>
<accession>R8W5H9</accession>
<comment type="caution">
    <text evidence="2">The sequence shown here is derived from an EMBL/GenBank/DDBJ whole genome shotgun (WGS) entry which is preliminary data.</text>
</comment>
<feature type="domain" description="Treble clef zinc finger" evidence="1">
    <location>
        <begin position="195"/>
        <end position="251"/>
    </location>
</feature>
<organism evidence="2 3">
    <name type="scientific">Butyricicoccus pullicaecorum 1.2</name>
    <dbReference type="NCBI Taxonomy" id="1203606"/>
    <lineage>
        <taxon>Bacteria</taxon>
        <taxon>Bacillati</taxon>
        <taxon>Bacillota</taxon>
        <taxon>Clostridia</taxon>
        <taxon>Eubacteriales</taxon>
        <taxon>Butyricicoccaceae</taxon>
        <taxon>Butyricicoccus</taxon>
    </lineage>
</organism>
<proteinExistence type="predicted"/>
<evidence type="ECO:0000313" key="2">
    <source>
        <dbReference type="EMBL" id="EOQ40128.1"/>
    </source>
</evidence>
<sequence>MPGSRKKVWWICKHGHVWRTMVKSRVQGCGCPVCSNRKIIPSENSLAVTHPALAAQWHPSKNGTLTPFDVVAGSRRKVWWQCAHGHAWQAIVVSRAHSGAGCPVCAGKKVVPGENDLASQFPKIAAQWDMEKNAPLTPEMVTRYSNRCVWWRCEKGHSWKTPVRTRTHAACGCPYCAGRKVLKGFNDLFTCMPEIAAQWHPTLNGTLTPYDVTHGSKKKVWWICEQGHVWCASIASRTGGKRCGCPVCAGKVKAQKQAYYAEMIAEHKKNDR</sequence>
<dbReference type="Pfam" id="PF14311">
    <property type="entry name" value="DUF4379"/>
    <property type="match status" value="4"/>
</dbReference>
<feature type="domain" description="Treble clef zinc finger" evidence="1">
    <location>
        <begin position="124"/>
        <end position="179"/>
    </location>
</feature>
<reference evidence="2 3" key="1">
    <citation type="submission" date="2013-01" db="EMBL/GenBank/DDBJ databases">
        <title>The Genome Sequence of Butyricicoccus pullicaecorum 1.2.</title>
        <authorList>
            <consortium name="The Broad Institute Genome Sequencing Platform"/>
            <person name="Earl A."/>
            <person name="Ward D."/>
            <person name="Feldgarden M."/>
            <person name="Gevers D."/>
            <person name="Van Immerseel F."/>
            <person name="Eeckhaut V."/>
            <person name="Walker B."/>
            <person name="Young S.K."/>
            <person name="Zeng Q."/>
            <person name="Gargeya S."/>
            <person name="Fitzgerald M."/>
            <person name="Haas B."/>
            <person name="Abouelleil A."/>
            <person name="Alvarado L."/>
            <person name="Arachchi H.M."/>
            <person name="Berlin A.M."/>
            <person name="Chapman S.B."/>
            <person name="Dewar J."/>
            <person name="Goldberg J."/>
            <person name="Griggs A."/>
            <person name="Gujja S."/>
            <person name="Hansen M."/>
            <person name="Howarth C."/>
            <person name="Imamovic A."/>
            <person name="Larimer J."/>
            <person name="McCowan C."/>
            <person name="Murphy C."/>
            <person name="Neiman D."/>
            <person name="Pearson M."/>
            <person name="Priest M."/>
            <person name="Roberts A."/>
            <person name="Saif S."/>
            <person name="Shea T."/>
            <person name="Sisk P."/>
            <person name="Sykes S."/>
            <person name="Wortman J."/>
            <person name="Nusbaum C."/>
            <person name="Birren B."/>
        </authorList>
    </citation>
    <scope>NUCLEOTIDE SEQUENCE [LARGE SCALE GENOMIC DNA]</scope>
    <source>
        <strain evidence="2 3">1.2</strain>
    </source>
</reference>
<evidence type="ECO:0000313" key="3">
    <source>
        <dbReference type="Proteomes" id="UP000013981"/>
    </source>
</evidence>
<name>R8W5H9_9FIRM</name>
<dbReference type="HOGENOM" id="CLU_055792_0_0_9"/>
<dbReference type="InterPro" id="IPR025487">
    <property type="entry name" value="DUF4379"/>
</dbReference>
<feature type="domain" description="Treble clef zinc finger" evidence="1">
    <location>
        <begin position="53"/>
        <end position="108"/>
    </location>
</feature>
<dbReference type="eggNOG" id="COG1996">
    <property type="taxonomic scope" value="Bacteria"/>
</dbReference>